<evidence type="ECO:0000313" key="10">
    <source>
        <dbReference type="EMBL" id="EAR26692.1"/>
    </source>
</evidence>
<feature type="transmembrane region" description="Helical" evidence="8">
    <location>
        <begin position="119"/>
        <end position="139"/>
    </location>
</feature>
<dbReference type="CDD" id="cd06261">
    <property type="entry name" value="TM_PBP2"/>
    <property type="match status" value="1"/>
</dbReference>
<keyword evidence="3 8" id="KW-0813">Transport</keyword>
<keyword evidence="6 8" id="KW-1133">Transmembrane helix</keyword>
<feature type="domain" description="ABC transmembrane type-1" evidence="9">
    <location>
        <begin position="83"/>
        <end position="289"/>
    </location>
</feature>
<keyword evidence="4" id="KW-1003">Cell membrane</keyword>
<evidence type="ECO:0000313" key="11">
    <source>
        <dbReference type="Proteomes" id="UP000006201"/>
    </source>
</evidence>
<dbReference type="RefSeq" id="WP_009840676.1">
    <property type="nucleotide sequence ID" value="NZ_CH959302.1"/>
</dbReference>
<evidence type="ECO:0000256" key="5">
    <source>
        <dbReference type="ARBA" id="ARBA00022692"/>
    </source>
</evidence>
<comment type="caution">
    <text evidence="10">The sequence shown here is derived from an EMBL/GenBank/DDBJ whole genome shotgun (WGS) entry which is preliminary data.</text>
</comment>
<dbReference type="EMBL" id="AAOH01000010">
    <property type="protein sequence ID" value="EAR26692.1"/>
    <property type="molecule type" value="Genomic_DNA"/>
</dbReference>
<dbReference type="eggNOG" id="COG1176">
    <property type="taxonomic scope" value="Bacteria"/>
</dbReference>
<dbReference type="OrthoDB" id="9790211at2"/>
<organism evidence="10 11">
    <name type="scientific">Pseudoalteromonas tunicata D2</name>
    <dbReference type="NCBI Taxonomy" id="87626"/>
    <lineage>
        <taxon>Bacteria</taxon>
        <taxon>Pseudomonadati</taxon>
        <taxon>Pseudomonadota</taxon>
        <taxon>Gammaproteobacteria</taxon>
        <taxon>Alteromonadales</taxon>
        <taxon>Pseudoalteromonadaceae</taxon>
        <taxon>Pseudoalteromonas</taxon>
    </lineage>
</organism>
<dbReference type="HOGENOM" id="CLU_016047_18_3_6"/>
<evidence type="ECO:0000256" key="6">
    <source>
        <dbReference type="ARBA" id="ARBA00022989"/>
    </source>
</evidence>
<dbReference type="PANTHER" id="PTHR42929:SF3">
    <property type="entry name" value="PUTRESCINE TRANSPORT SYSTEM PERMEASE PROTEIN POTH"/>
    <property type="match status" value="1"/>
</dbReference>
<comment type="subcellular location">
    <subcellularLocation>
        <location evidence="1 8">Cell membrane</location>
        <topology evidence="1 8">Multi-pass membrane protein</topology>
    </subcellularLocation>
</comment>
<feature type="transmembrane region" description="Helical" evidence="8">
    <location>
        <begin position="170"/>
        <end position="192"/>
    </location>
</feature>
<evidence type="ECO:0000259" key="9">
    <source>
        <dbReference type="PROSITE" id="PS50928"/>
    </source>
</evidence>
<evidence type="ECO:0000256" key="3">
    <source>
        <dbReference type="ARBA" id="ARBA00022448"/>
    </source>
</evidence>
<dbReference type="AlphaFoldDB" id="A4CF17"/>
<dbReference type="GO" id="GO:0005886">
    <property type="term" value="C:plasma membrane"/>
    <property type="evidence" value="ECO:0007669"/>
    <property type="project" value="UniProtKB-SubCell"/>
</dbReference>
<name>A4CF17_9GAMM</name>
<keyword evidence="7 8" id="KW-0472">Membrane</keyword>
<dbReference type="PROSITE" id="PS50928">
    <property type="entry name" value="ABC_TM1"/>
    <property type="match status" value="1"/>
</dbReference>
<sequence length="300" mass="33677">MMALKDFKIRSQTIVSAIPTIWLTLFFMLPFLFVLKISLSEATLAQPPYLDLVRDVEDGLVTIKINFANYLLLLEDSLYFSALLGSLKVAFISTILCIFVGYPMAYAIATAPEKWRTPLLMLIILPFWTSFLIRVYAWIGILKSNGVINNFLMWLGVIDQPLEILHTPTAVYIGIVYSYLPFFILPLYATLVKLDGSLLEAAADLGAKPITQFFTITLPQSVSGILAGAMLVFIPVMGEFVIPDLLGGPDTLMLGKLMWIEFFNNKDWPVASALTTVLLIVLIIPFIYMQNYERKVVDDI</sequence>
<feature type="transmembrane region" description="Helical" evidence="8">
    <location>
        <begin position="268"/>
        <end position="288"/>
    </location>
</feature>
<reference evidence="10 11" key="1">
    <citation type="submission" date="2006-02" db="EMBL/GenBank/DDBJ databases">
        <authorList>
            <person name="Moran M.A."/>
            <person name="Kjelleberg S."/>
            <person name="Egan S."/>
            <person name="Saunders N."/>
            <person name="Thomas T."/>
            <person name="Ferriera S."/>
            <person name="Johnson J."/>
            <person name="Kravitz S."/>
            <person name="Halpern A."/>
            <person name="Remington K."/>
            <person name="Beeson K."/>
            <person name="Tran B."/>
            <person name="Rogers Y.-H."/>
            <person name="Friedman R."/>
            <person name="Venter J.C."/>
        </authorList>
    </citation>
    <scope>NUCLEOTIDE SEQUENCE [LARGE SCALE GENOMIC DNA]</scope>
    <source>
        <strain evidence="10 11">D2</strain>
    </source>
</reference>
<dbReference type="GO" id="GO:0055085">
    <property type="term" value="P:transmembrane transport"/>
    <property type="evidence" value="ECO:0007669"/>
    <property type="project" value="InterPro"/>
</dbReference>
<proteinExistence type="inferred from homology"/>
<dbReference type="Proteomes" id="UP000006201">
    <property type="component" value="Unassembled WGS sequence"/>
</dbReference>
<evidence type="ECO:0000256" key="4">
    <source>
        <dbReference type="ARBA" id="ARBA00022475"/>
    </source>
</evidence>
<evidence type="ECO:0000256" key="8">
    <source>
        <dbReference type="RuleBase" id="RU363032"/>
    </source>
</evidence>
<keyword evidence="5 8" id="KW-0812">Transmembrane</keyword>
<evidence type="ECO:0000256" key="2">
    <source>
        <dbReference type="ARBA" id="ARBA00007069"/>
    </source>
</evidence>
<dbReference type="SUPFAM" id="SSF161098">
    <property type="entry name" value="MetI-like"/>
    <property type="match status" value="1"/>
</dbReference>
<feature type="transmembrane region" description="Helical" evidence="8">
    <location>
        <begin position="78"/>
        <end position="107"/>
    </location>
</feature>
<feature type="transmembrane region" description="Helical" evidence="8">
    <location>
        <begin position="213"/>
        <end position="236"/>
    </location>
</feature>
<accession>A4CF17</accession>
<dbReference type="InterPro" id="IPR035906">
    <property type="entry name" value="MetI-like_sf"/>
</dbReference>
<dbReference type="PANTHER" id="PTHR42929">
    <property type="entry name" value="INNER MEMBRANE ABC TRANSPORTER PERMEASE PROTEIN YDCU-RELATED-RELATED"/>
    <property type="match status" value="1"/>
</dbReference>
<dbReference type="Pfam" id="PF00528">
    <property type="entry name" value="BPD_transp_1"/>
    <property type="match status" value="1"/>
</dbReference>
<gene>
    <name evidence="10" type="ORF">PTD2_17172</name>
</gene>
<dbReference type="InterPro" id="IPR000515">
    <property type="entry name" value="MetI-like"/>
</dbReference>
<protein>
    <submittedName>
        <fullName evidence="10">Putrescine transport protein</fullName>
    </submittedName>
</protein>
<feature type="transmembrane region" description="Helical" evidence="8">
    <location>
        <begin position="21"/>
        <end position="39"/>
    </location>
</feature>
<comment type="similarity">
    <text evidence="2">Belongs to the binding-protein-dependent transport system permease family. CysTW subfamily.</text>
</comment>
<dbReference type="STRING" id="87626.PTD2_17172"/>
<evidence type="ECO:0000256" key="1">
    <source>
        <dbReference type="ARBA" id="ARBA00004651"/>
    </source>
</evidence>
<dbReference type="Gene3D" id="1.10.3720.10">
    <property type="entry name" value="MetI-like"/>
    <property type="match status" value="1"/>
</dbReference>
<keyword evidence="11" id="KW-1185">Reference proteome</keyword>
<evidence type="ECO:0000256" key="7">
    <source>
        <dbReference type="ARBA" id="ARBA00023136"/>
    </source>
</evidence>